<keyword evidence="1" id="KW-0732">Signal</keyword>
<sequence length="111" mass="12865">MRSATFITLLVFIYCAEAFVHIARHNYTEEDCQNKTGNPCVYPDMCWECSEPVLSMGYIRTKVYYFNNLTKKCDELTGEASYCNVFHSEDDCEFFCGIYDPDKDDSESRGN</sequence>
<dbReference type="AlphaFoldDB" id="L7MCA8"/>
<feature type="signal peptide" evidence="1">
    <location>
        <begin position="1"/>
        <end position="18"/>
    </location>
</feature>
<reference evidence="2" key="2">
    <citation type="journal article" date="2015" name="J. Proteomics">
        <title>Sexual differences in the sialomes of the zebra tick, Rhipicephalus pulchellus.</title>
        <authorList>
            <person name="Tan A.W."/>
            <person name="Francischetti I.M."/>
            <person name="Slovak M."/>
            <person name="Kini R.M."/>
            <person name="Ribeiro J.M."/>
        </authorList>
    </citation>
    <scope>NUCLEOTIDE SEQUENCE</scope>
    <source>
        <tissue evidence="2">Salivary gland</tissue>
    </source>
</reference>
<protein>
    <submittedName>
        <fullName evidence="2">Putative monolaris</fullName>
    </submittedName>
</protein>
<evidence type="ECO:0000313" key="2">
    <source>
        <dbReference type="EMBL" id="JAA60829.1"/>
    </source>
</evidence>
<proteinExistence type="evidence at transcript level"/>
<name>L7MCA8_RHIPC</name>
<reference evidence="2" key="1">
    <citation type="submission" date="2012-11" db="EMBL/GenBank/DDBJ databases">
        <authorList>
            <person name="Lucero-Rivera Y.E."/>
            <person name="Tovar-Ramirez D."/>
        </authorList>
    </citation>
    <scope>NUCLEOTIDE SEQUENCE</scope>
    <source>
        <tissue evidence="2">Salivary gland</tissue>
    </source>
</reference>
<dbReference type="InterPro" id="IPR036880">
    <property type="entry name" value="Kunitz_BPTI_sf"/>
</dbReference>
<dbReference type="SUPFAM" id="SSF57362">
    <property type="entry name" value="BPTI-like"/>
    <property type="match status" value="1"/>
</dbReference>
<dbReference type="EMBL" id="GACK01004205">
    <property type="protein sequence ID" value="JAA60829.1"/>
    <property type="molecule type" value="mRNA"/>
</dbReference>
<dbReference type="GO" id="GO:0004867">
    <property type="term" value="F:serine-type endopeptidase inhibitor activity"/>
    <property type="evidence" value="ECO:0007669"/>
    <property type="project" value="InterPro"/>
</dbReference>
<accession>L7MCA8</accession>
<dbReference type="Gene3D" id="4.10.410.10">
    <property type="entry name" value="Pancreatic trypsin inhibitor Kunitz domain"/>
    <property type="match status" value="1"/>
</dbReference>
<evidence type="ECO:0000256" key="1">
    <source>
        <dbReference type="SAM" id="SignalP"/>
    </source>
</evidence>
<organism evidence="2">
    <name type="scientific">Rhipicephalus pulchellus</name>
    <name type="common">Yellow backed tick</name>
    <name type="synonym">Dermacentor pulchellus</name>
    <dbReference type="NCBI Taxonomy" id="72859"/>
    <lineage>
        <taxon>Eukaryota</taxon>
        <taxon>Metazoa</taxon>
        <taxon>Ecdysozoa</taxon>
        <taxon>Arthropoda</taxon>
        <taxon>Chelicerata</taxon>
        <taxon>Arachnida</taxon>
        <taxon>Acari</taxon>
        <taxon>Parasitiformes</taxon>
        <taxon>Ixodida</taxon>
        <taxon>Ixodoidea</taxon>
        <taxon>Ixodidae</taxon>
        <taxon>Rhipicephalinae</taxon>
        <taxon>Rhipicephalus</taxon>
        <taxon>Rhipicephalus</taxon>
    </lineage>
</organism>
<feature type="chain" id="PRO_5003982034" evidence="1">
    <location>
        <begin position="19"/>
        <end position="111"/>
    </location>
</feature>